<feature type="transmembrane region" description="Helical" evidence="1">
    <location>
        <begin position="60"/>
        <end position="82"/>
    </location>
</feature>
<feature type="transmembrane region" description="Helical" evidence="1">
    <location>
        <begin position="112"/>
        <end position="136"/>
    </location>
</feature>
<dbReference type="PANTHER" id="PTHR35342">
    <property type="entry name" value="TRICARBOXYLIC TRANSPORT PROTEIN"/>
    <property type="match status" value="1"/>
</dbReference>
<dbReference type="PANTHER" id="PTHR35342:SF5">
    <property type="entry name" value="TRICARBOXYLIC TRANSPORT PROTEIN"/>
    <property type="match status" value="1"/>
</dbReference>
<feature type="transmembrane region" description="Helical" evidence="1">
    <location>
        <begin position="468"/>
        <end position="489"/>
    </location>
</feature>
<organism evidence="3 4">
    <name type="scientific">Devosia algicola</name>
    <dbReference type="NCBI Taxonomy" id="3026418"/>
    <lineage>
        <taxon>Bacteria</taxon>
        <taxon>Pseudomonadati</taxon>
        <taxon>Pseudomonadota</taxon>
        <taxon>Alphaproteobacteria</taxon>
        <taxon>Hyphomicrobiales</taxon>
        <taxon>Devosiaceae</taxon>
        <taxon>Devosia</taxon>
    </lineage>
</organism>
<feature type="transmembrane region" description="Helical" evidence="1">
    <location>
        <begin position="20"/>
        <end position="48"/>
    </location>
</feature>
<dbReference type="Pfam" id="PF01970">
    <property type="entry name" value="TctA"/>
    <property type="match status" value="1"/>
</dbReference>
<feature type="transmembrane region" description="Helical" evidence="1">
    <location>
        <begin position="143"/>
        <end position="162"/>
    </location>
</feature>
<feature type="transmembrane region" description="Helical" evidence="1">
    <location>
        <begin position="168"/>
        <end position="186"/>
    </location>
</feature>
<evidence type="ECO:0000313" key="4">
    <source>
        <dbReference type="Proteomes" id="UP001220530"/>
    </source>
</evidence>
<feature type="transmembrane region" description="Helical" evidence="1">
    <location>
        <begin position="193"/>
        <end position="214"/>
    </location>
</feature>
<evidence type="ECO:0000259" key="2">
    <source>
        <dbReference type="Pfam" id="PF01970"/>
    </source>
</evidence>
<evidence type="ECO:0000256" key="1">
    <source>
        <dbReference type="SAM" id="Phobius"/>
    </source>
</evidence>
<name>A0ABY7YQI6_9HYPH</name>
<accession>A0ABY7YQI6</accession>
<keyword evidence="1" id="KW-0472">Membrane</keyword>
<dbReference type="Proteomes" id="UP001220530">
    <property type="component" value="Chromosome"/>
</dbReference>
<feature type="transmembrane region" description="Helical" evidence="1">
    <location>
        <begin position="353"/>
        <end position="379"/>
    </location>
</feature>
<keyword evidence="4" id="KW-1185">Reference proteome</keyword>
<reference evidence="3 4" key="1">
    <citation type="submission" date="2023-02" db="EMBL/GenBank/DDBJ databases">
        <title>Devosia algicola sp. nov., isolated from the phycosphere of marine algae.</title>
        <authorList>
            <person name="Kim J.M."/>
            <person name="Lee J.K."/>
            <person name="Choi B.J."/>
            <person name="Bayburt H."/>
            <person name="Jeon C.O."/>
        </authorList>
    </citation>
    <scope>NUCLEOTIDE SEQUENCE [LARGE SCALE GENOMIC DNA]</scope>
    <source>
        <strain evidence="3 4">G20-9</strain>
    </source>
</reference>
<sequence length="501" mass="53080">MLTPFLDSLSYLSQPSSIGWVLLGTFLGMIFGAIPGLGGGMLMALMLPITFTMFHLDAQIFLISIYVGGVSGALVSAVLLGIPGAPSAVMTALDGYEMCKQGRAAEALSLGIMGSFVGGMISWVVLVALSIPLAFVASKFRNFDYFAFVMLGLILIAFTGGGNPIKSLMSGLLGIFVSMVGFDSVSASSRFTFGFHSVASGFSILPVLIGVFALRQMLSDIGSTHTGKPQQHAAITDIVRHLFRVFRYPLNIIRSSLIGSWIGILPGIGANIGAVISYSVAQTFSRNKEKFGHGSEEGVVASETGNNATVGGALVPLISLGIPGSGQDVILMAALILHQVEPGPLLALEHPTVFYGIISAYLFANIAMLILMVVSIPMLTRVISAPLYVLAPVVLMFCVVGVVATNNRIEDAWIMFAFGLFGFLMSYLRFPLSPFVIGFVLGPLAEERIRAALMSSNGDFTPLFTRPVSGTAIAACVAFALWPLGKALYQALRRARSKPAE</sequence>
<dbReference type="RefSeq" id="WP_282219943.1">
    <property type="nucleotide sequence ID" value="NZ_CP118246.1"/>
</dbReference>
<keyword evidence="1" id="KW-0812">Transmembrane</keyword>
<dbReference type="EMBL" id="CP118246">
    <property type="protein sequence ID" value="WDR03551.1"/>
    <property type="molecule type" value="Genomic_DNA"/>
</dbReference>
<evidence type="ECO:0000313" key="3">
    <source>
        <dbReference type="EMBL" id="WDR03551.1"/>
    </source>
</evidence>
<feature type="transmembrane region" description="Helical" evidence="1">
    <location>
        <begin position="258"/>
        <end position="281"/>
    </location>
</feature>
<feature type="transmembrane region" description="Helical" evidence="1">
    <location>
        <begin position="412"/>
        <end position="430"/>
    </location>
</feature>
<feature type="domain" description="DUF112" evidence="2">
    <location>
        <begin position="19"/>
        <end position="437"/>
    </location>
</feature>
<gene>
    <name evidence="3" type="ORF">PSQ19_05530</name>
</gene>
<feature type="transmembrane region" description="Helical" evidence="1">
    <location>
        <begin position="385"/>
        <end position="405"/>
    </location>
</feature>
<protein>
    <submittedName>
        <fullName evidence="3">Tripartite tricarboxylate transporter permease</fullName>
    </submittedName>
</protein>
<keyword evidence="1" id="KW-1133">Transmembrane helix</keyword>
<proteinExistence type="predicted"/>
<dbReference type="InterPro" id="IPR002823">
    <property type="entry name" value="DUF112_TM"/>
</dbReference>